<comment type="caution">
    <text evidence="13">The sequence shown here is derived from an EMBL/GenBank/DDBJ whole genome shotgun (WGS) entry which is preliminary data.</text>
</comment>
<dbReference type="PANTHER" id="PTHR33392:SF8">
    <property type="entry name" value="REGULATORY PROTEIN MSRR"/>
    <property type="match status" value="1"/>
</dbReference>
<feature type="domain" description="Cell envelope-related transcriptional attenuator" evidence="12">
    <location>
        <begin position="85"/>
        <end position="228"/>
    </location>
</feature>
<dbReference type="InterPro" id="IPR004474">
    <property type="entry name" value="LytR_CpsA_psr"/>
</dbReference>
<evidence type="ECO:0000313" key="14">
    <source>
        <dbReference type="Proteomes" id="UP000618943"/>
    </source>
</evidence>
<evidence type="ECO:0000256" key="8">
    <source>
        <dbReference type="ARBA" id="ARBA00023136"/>
    </source>
</evidence>
<keyword evidence="8" id="KW-0472">Membrane</keyword>
<keyword evidence="9" id="KW-0804">Transcription</keyword>
<sequence>MAENEKTRMRNKRRKIRKGRVFITFLLLFLTVVGVYAYTQYKAGVDLANGQKQKKENFIGDEKSAKNIDNILLLGVDSRGEEKSRTDSMILVSWNKDTNDIKMVSFMRDIYADIPNYQSYKLNTAYYLDGVQLLKDTLSNMFDIEINHYALIDFKNFESLVDVVAPNGVEVNVEKNMSKNIGVHLKKGTQQLNGKELLGYARFRKDAQGDFGRVDRQQKTLEALKKEVVSPTNYKNYPKLLGALQGYVQTDITSKEELAFMTSIIKGGDVNIEKLTIPVENSFTFASYPHAGSVIEINKEVNKKALDVFLDFQQ</sequence>
<evidence type="ECO:0000256" key="6">
    <source>
        <dbReference type="ARBA" id="ARBA00022989"/>
    </source>
</evidence>
<evidence type="ECO:0000256" key="5">
    <source>
        <dbReference type="ARBA" id="ARBA00022968"/>
    </source>
</evidence>
<keyword evidence="7" id="KW-0805">Transcription regulation</keyword>
<evidence type="ECO:0000313" key="13">
    <source>
        <dbReference type="EMBL" id="MBK3493745.1"/>
    </source>
</evidence>
<dbReference type="InterPro" id="IPR050922">
    <property type="entry name" value="LytR/CpsA/Psr_CW_biosynth"/>
</dbReference>
<keyword evidence="6" id="KW-1133">Transmembrane helix</keyword>
<evidence type="ECO:0000256" key="2">
    <source>
        <dbReference type="ARBA" id="ARBA00006068"/>
    </source>
</evidence>
<evidence type="ECO:0000256" key="11">
    <source>
        <dbReference type="ARBA" id="ARBA00040752"/>
    </source>
</evidence>
<keyword evidence="4" id="KW-0812">Transmembrane</keyword>
<dbReference type="PANTHER" id="PTHR33392">
    <property type="entry name" value="POLYISOPRENYL-TEICHOIC ACID--PEPTIDOGLYCAN TEICHOIC ACID TRANSFERASE TAGU"/>
    <property type="match status" value="1"/>
</dbReference>
<dbReference type="Pfam" id="PF03816">
    <property type="entry name" value="LytR_cpsA_psr"/>
    <property type="match status" value="1"/>
</dbReference>
<proteinExistence type="inferred from homology"/>
<gene>
    <name evidence="13" type="ORF">JFL43_02495</name>
</gene>
<comment type="function">
    <text evidence="10">Involved in SarA attenuation. Affects resistance to oxacillin and teicoplanin, as well as the synthesis of virulence factors.</text>
</comment>
<comment type="similarity">
    <text evidence="2">Belongs to the LytR/CpsA/Psr (LCP) family.</text>
</comment>
<organism evidence="13 14">
    <name type="scientific">Viridibacillus soli</name>
    <dbReference type="NCBI Taxonomy" id="2798301"/>
    <lineage>
        <taxon>Bacteria</taxon>
        <taxon>Bacillati</taxon>
        <taxon>Bacillota</taxon>
        <taxon>Bacilli</taxon>
        <taxon>Bacillales</taxon>
        <taxon>Caryophanaceae</taxon>
        <taxon>Viridibacillus</taxon>
    </lineage>
</organism>
<protein>
    <recommendedName>
        <fullName evidence="11">Regulatory protein MsrR</fullName>
    </recommendedName>
</protein>
<dbReference type="NCBIfam" id="TIGR00350">
    <property type="entry name" value="lytR_cpsA_psr"/>
    <property type="match status" value="1"/>
</dbReference>
<comment type="subcellular location">
    <subcellularLocation>
        <location evidence="1">Cell membrane</location>
        <topology evidence="1">Single-pass type II membrane protein</topology>
    </subcellularLocation>
</comment>
<evidence type="ECO:0000256" key="9">
    <source>
        <dbReference type="ARBA" id="ARBA00023163"/>
    </source>
</evidence>
<evidence type="ECO:0000256" key="3">
    <source>
        <dbReference type="ARBA" id="ARBA00022475"/>
    </source>
</evidence>
<keyword evidence="5" id="KW-0735">Signal-anchor</keyword>
<keyword evidence="3" id="KW-1003">Cell membrane</keyword>
<dbReference type="Gene3D" id="3.40.630.190">
    <property type="entry name" value="LCP protein"/>
    <property type="match status" value="1"/>
</dbReference>
<reference evidence="13 14" key="1">
    <citation type="submission" date="2020-12" db="EMBL/GenBank/DDBJ databases">
        <title>YIM B01967 draft genome.</title>
        <authorList>
            <person name="Yan X."/>
        </authorList>
    </citation>
    <scope>NUCLEOTIDE SEQUENCE [LARGE SCALE GENOMIC DNA]</scope>
    <source>
        <strain evidence="13 14">YIM B01967</strain>
    </source>
</reference>
<accession>A0ABS1H2X0</accession>
<evidence type="ECO:0000256" key="1">
    <source>
        <dbReference type="ARBA" id="ARBA00004401"/>
    </source>
</evidence>
<evidence type="ECO:0000256" key="4">
    <source>
        <dbReference type="ARBA" id="ARBA00022692"/>
    </source>
</evidence>
<evidence type="ECO:0000256" key="10">
    <source>
        <dbReference type="ARBA" id="ARBA00037178"/>
    </source>
</evidence>
<dbReference type="RefSeq" id="WP_200747783.1">
    <property type="nucleotide sequence ID" value="NZ_JAEOAH010000003.1"/>
</dbReference>
<dbReference type="EMBL" id="JAEOAH010000003">
    <property type="protein sequence ID" value="MBK3493745.1"/>
    <property type="molecule type" value="Genomic_DNA"/>
</dbReference>
<evidence type="ECO:0000256" key="7">
    <source>
        <dbReference type="ARBA" id="ARBA00023015"/>
    </source>
</evidence>
<dbReference type="Proteomes" id="UP000618943">
    <property type="component" value="Unassembled WGS sequence"/>
</dbReference>
<name>A0ABS1H2X0_9BACL</name>
<evidence type="ECO:0000259" key="12">
    <source>
        <dbReference type="Pfam" id="PF03816"/>
    </source>
</evidence>
<keyword evidence="14" id="KW-1185">Reference proteome</keyword>